<sequence length="1892" mass="206937">MAESRRSGDQSGIVLKNRSSSGCLIVRKKSEDVNVAGSSRAQKVFASKKEKKRPRMVLSDSGSSDELLMPPRRRVGPETIRVCNGFSVSDKGVVEESEVGRKRDRDKVERIRCNEDGLFGRTDGQSDRKRNRLDVFEFDEYDGADGEMMARQKHLGDARMDIVRRRFLGSMALERGGIERDFETGSSRQVVDKRKNLYFERTSCFNQGGMNRFGMDRDSGRISIPLLREKYMGDSDEPIRLQGKNGVLKVMVNKKKKKVGDPVKNYDHMDSEENRSSSRLDDNIKRNVPIPSSSYLETEVLEKPGPFLRTEKNQLKSRKSLSTKQSKDDVSNSDDSDTALKLGPKRMEARKCAKEVSSESEKTPGGKLTLTRIKEGKVRRGSGTEKQRLRERIRGMLVDAGWTIDYRPRRNRDYLDAVYINPAGTAYWSIIKAYDALLKQLNDEEDEVKPSADGSPFAPLSDEVLSQLTRKTRKKIEKEMKKKQRDGNQSLAAREIGARRTMSARHDEDSLDSDNHEEKLSSFLKLGGKSSKSRMNENGVVNQNSRGQSSTHLLENDEKPSSGSNSHVLHGRRSRKLGRCTLLVRSSNDGPSSDTDGFVPYAGRRTLLSWLIDSGTVQLSQKVQYMNRRRTKVMLEGWITRDGIHCGCCSKILTVSKFEIHAGSKLRQPFQNIYLDSGVSLLQCQIDAWNRQEESERISYDTVDIDGDDPNDDTCGICGDGGDLICCDGCPSTFHQSCLDIQMLPPGDWHCPNCTCKFCGVGGGDITQGGDTTTCALLACSMCEKKYHKMCMQGMDAPAVNSTSSTSSFCGQKCKELFEHLQKYLGVKHDLEAGFSWSLIHRTDEDSDTSLRGLPQRVESNSKLAVALTVMDECFLPIVDRRSGINLIHNVLYNSGSNFNRLNYGGFYTAILERGDEIISAASIRFHGTQLAEMPFIGTRHIYRRQGMCRRLFCALESALCSLRVEKMVIPAISELMHTWTTVFGFTPHEESVKREMRSLNMLVFPGIDMLQKLLLGQESIKENMTASPGLNQMGQKVKQLKVKHGNTPEMASKSDIDSSTDHDSHKSAGSDSLCPNLINGVVAASDFDSKCPAVSSNSTSMLGGSSPAYVSVEGTCDDSQSGDKLVESASDGKCHSNSDMRHDVLETEIKPESDSTEADVTQSVKEGDTDFGHAFDANVAASYDIKISIPANEIVGSDLQSRDKVVESVPDQKCLFNGDRSHDAQEEDNNNSESASPVEGNTHFAAECDKDDAGDMGFTIAAAHEVKTAVSAEDTPDSQSEDNSAESAPGTDCPSIQGAGNDAIEMKIKPVPESRIEDNVQSCKETDRVDACAIDVNVAAPQEVEIVVLAEGNACTDSQSEDKLLESASDRSFVLDKNHGMLQVESKALLDSSIKDDAESCKEVDMDSPEMDVNIVTAHGVTKPVSVDGIKSADFKSRDKLVESASDGKCHSNSDMRHDVLETEIKPESDSTEADVTQSVKEGDTDFGHAFDANVAASYDIKISIPANEIVGSDLQSRDKVVESVPDQKCLFNGDRSHDAQEEDNNNSESASPVEGNTHFAAECDKDDAGDMGFTIAAAHEVKTAVSAEDTPDSQSEDNSAESAPGTDCPSIQGAGNDAIEMKIKPVPESRIEDNVQSCKETDRVDACAIDVNVAAPQEVEIVVLAEGNACTDSQSEDKLLESASDRSFVLDKNHGMLQVESKALLDSSIKDDAESCKEVDMDSPEMDVNIVTAHGVTKPVSVDGIKSADFKSRDKLVEDGVQSCRESDIEDAYALDKNIDPSHKPEIPISVAGGVADSKLGDKSAESVSKRECLVSETIRDDLQGNHQPSLDSRSEDNTPSCKVGDSGGNFVHSKAAPLGEIIAENTAEATNEIPVAPPTGLDGPDASYF</sequence>
<dbReference type="Proteomes" id="UP001164539">
    <property type="component" value="Chromosome 3"/>
</dbReference>
<comment type="caution">
    <text evidence="1">The sequence shown here is derived from an EMBL/GenBank/DDBJ whole genome shotgun (WGS) entry which is preliminary data.</text>
</comment>
<name>A0ACC1YF45_MELAZ</name>
<protein>
    <submittedName>
        <fullName evidence="1">Acyl-CoA N-acyltransferase with RING/FYVE/PHD-type zinc finger protein</fullName>
    </submittedName>
</protein>
<evidence type="ECO:0000313" key="1">
    <source>
        <dbReference type="EMBL" id="KAJ4722455.1"/>
    </source>
</evidence>
<organism evidence="1 2">
    <name type="scientific">Melia azedarach</name>
    <name type="common">Chinaberry tree</name>
    <dbReference type="NCBI Taxonomy" id="155640"/>
    <lineage>
        <taxon>Eukaryota</taxon>
        <taxon>Viridiplantae</taxon>
        <taxon>Streptophyta</taxon>
        <taxon>Embryophyta</taxon>
        <taxon>Tracheophyta</taxon>
        <taxon>Spermatophyta</taxon>
        <taxon>Magnoliopsida</taxon>
        <taxon>eudicotyledons</taxon>
        <taxon>Gunneridae</taxon>
        <taxon>Pentapetalae</taxon>
        <taxon>rosids</taxon>
        <taxon>malvids</taxon>
        <taxon>Sapindales</taxon>
        <taxon>Meliaceae</taxon>
        <taxon>Melia</taxon>
    </lineage>
</organism>
<evidence type="ECO:0000313" key="2">
    <source>
        <dbReference type="Proteomes" id="UP001164539"/>
    </source>
</evidence>
<dbReference type="EMBL" id="CM051396">
    <property type="protein sequence ID" value="KAJ4722455.1"/>
    <property type="molecule type" value="Genomic_DNA"/>
</dbReference>
<gene>
    <name evidence="1" type="ORF">OWV82_005951</name>
</gene>
<keyword evidence="2" id="KW-1185">Reference proteome</keyword>
<proteinExistence type="predicted"/>
<accession>A0ACC1YF45</accession>
<reference evidence="1 2" key="1">
    <citation type="journal article" date="2023" name="Science">
        <title>Complex scaffold remodeling in plant triterpene biosynthesis.</title>
        <authorList>
            <person name="De La Pena R."/>
            <person name="Hodgson H."/>
            <person name="Liu J.C."/>
            <person name="Stephenson M.J."/>
            <person name="Martin A.C."/>
            <person name="Owen C."/>
            <person name="Harkess A."/>
            <person name="Leebens-Mack J."/>
            <person name="Jimenez L.E."/>
            <person name="Osbourn A."/>
            <person name="Sattely E.S."/>
        </authorList>
    </citation>
    <scope>NUCLEOTIDE SEQUENCE [LARGE SCALE GENOMIC DNA]</scope>
    <source>
        <strain evidence="2">cv. JPN11</strain>
        <tissue evidence="1">Leaf</tissue>
    </source>
</reference>